<feature type="transmembrane region" description="Helical" evidence="1">
    <location>
        <begin position="185"/>
        <end position="205"/>
    </location>
</feature>
<reference evidence="2 3" key="1">
    <citation type="submission" date="2021-04" db="EMBL/GenBank/DDBJ databases">
        <authorList>
            <person name="Sun C."/>
        </authorList>
    </citation>
    <scope>NUCLEOTIDE SEQUENCE [LARGE SCALE GENOMIC DNA]</scope>
    <source>
        <strain evidence="2 3">A79</strain>
    </source>
</reference>
<keyword evidence="1" id="KW-0812">Transmembrane</keyword>
<evidence type="ECO:0000313" key="3">
    <source>
        <dbReference type="Proteomes" id="UP000679722"/>
    </source>
</evidence>
<comment type="caution">
    <text evidence="2">The sequence shown here is derived from an EMBL/GenBank/DDBJ whole genome shotgun (WGS) entry which is preliminary data.</text>
</comment>
<proteinExistence type="predicted"/>
<evidence type="ECO:0000256" key="1">
    <source>
        <dbReference type="SAM" id="Phobius"/>
    </source>
</evidence>
<dbReference type="RefSeq" id="WP_211537391.1">
    <property type="nucleotide sequence ID" value="NZ_JAGSSV010000025.1"/>
</dbReference>
<keyword evidence="1" id="KW-0472">Membrane</keyword>
<dbReference type="Proteomes" id="UP000679722">
    <property type="component" value="Unassembled WGS sequence"/>
</dbReference>
<keyword evidence="3" id="KW-1185">Reference proteome</keyword>
<dbReference type="PROSITE" id="PS51257">
    <property type="entry name" value="PROKAR_LIPOPROTEIN"/>
    <property type="match status" value="1"/>
</dbReference>
<dbReference type="EMBL" id="JAGSSV010000025">
    <property type="protein sequence ID" value="MBR7889967.1"/>
    <property type="molecule type" value="Genomic_DNA"/>
</dbReference>
<gene>
    <name evidence="2" type="ORF">J9B83_13695</name>
</gene>
<protein>
    <recommendedName>
        <fullName evidence="4">GspL cytoplasmic actin-ATPase-like region</fullName>
    </recommendedName>
</protein>
<organism evidence="2 3">
    <name type="scientific">Marinomonas vulgaris</name>
    <dbReference type="NCBI Taxonomy" id="2823372"/>
    <lineage>
        <taxon>Bacteria</taxon>
        <taxon>Pseudomonadati</taxon>
        <taxon>Pseudomonadota</taxon>
        <taxon>Gammaproteobacteria</taxon>
        <taxon>Oceanospirillales</taxon>
        <taxon>Oceanospirillaceae</taxon>
        <taxon>Marinomonas</taxon>
    </lineage>
</organism>
<keyword evidence="1" id="KW-1133">Transmembrane helix</keyword>
<sequence length="320" mass="36213">MKRTPNYFVAVYSAQGCEICSPDNAIAHLSHETDEAPDDQQLLTIQASINAAAKSRLVILLPDAWLSVTEHQIDHQVPPKLLPLAALSYAAEATFTPPESVMLNYQQSSLPSKQTGLTVFACSVAWAEQLRRPFQTKVDTCLLVPESQWHDDTVPVRRRTWRYCQKKSLFVYQPDQDRRRQGRRLWWCLLVLSLILNTAAGLYFLSLKHTTEAAQVAQQATLNSQPEWFHSTQKEGFVDAILALMQALPRSVRVLSLVGEEERAELRLLLPASNLEPLLSNWRQQQPNWQWQWVEHGSVAISPTQPVEVVNVSITILASE</sequence>
<name>A0ABS5HEL8_9GAMM</name>
<evidence type="ECO:0000313" key="2">
    <source>
        <dbReference type="EMBL" id="MBR7889967.1"/>
    </source>
</evidence>
<accession>A0ABS5HEL8</accession>
<evidence type="ECO:0008006" key="4">
    <source>
        <dbReference type="Google" id="ProtNLM"/>
    </source>
</evidence>
<reference evidence="3" key="2">
    <citation type="submission" date="2023-07" db="EMBL/GenBank/DDBJ databases">
        <title>Marinomonas vulgaris A79, complete genome.</title>
        <authorList>
            <person name="Ying J.-J."/>
        </authorList>
    </citation>
    <scope>NUCLEOTIDE SEQUENCE [LARGE SCALE GENOMIC DNA]</scope>
    <source>
        <strain evidence="3">A79</strain>
    </source>
</reference>